<comment type="similarity">
    <text evidence="1">Belongs to the eukaryotic ribosomal protein eL32 family.</text>
</comment>
<keyword evidence="2 7" id="KW-0689">Ribosomal protein</keyword>
<keyword evidence="3" id="KW-0687">Ribonucleoprotein</keyword>
<reference evidence="7" key="1">
    <citation type="journal article" date="2017" name="Nature">
        <title>Metagenomic exploration of ASGARD archaea illuminates the origin of cellular complexity in eukaryotes.</title>
        <authorList>
            <person name="Zaremba-Niedzwiedzka K."/>
            <person name="Caceres E.F."/>
            <person name="Saw J.H.W."/>
            <person name="Backstrom D."/>
            <person name="Juzokaite L."/>
            <person name="Vancaester E."/>
            <person name="Seitz K.W."/>
            <person name="Anantharaman K."/>
            <person name="Starnawski P."/>
            <person name="Kjeldsen K.U."/>
            <person name="Stott M.B."/>
            <person name="Nunoura T."/>
            <person name="Banfield J.F."/>
            <person name="Schramm A."/>
            <person name="Baker B.J."/>
            <person name="Spang A."/>
            <person name="Ettema T.J.G."/>
        </authorList>
    </citation>
    <scope>NUCLEOTIDE SEQUENCE</scope>
    <source>
        <strain evidence="7">TIV_2</strain>
    </source>
</reference>
<evidence type="ECO:0000256" key="6">
    <source>
        <dbReference type="SAM" id="MobiDB-lite"/>
    </source>
</evidence>
<evidence type="ECO:0000313" key="7">
    <source>
        <dbReference type="EMBL" id="AOZ56096.1"/>
    </source>
</evidence>
<dbReference type="CDD" id="cd00513">
    <property type="entry name" value="Ribosomal_L32_L32e"/>
    <property type="match status" value="1"/>
</dbReference>
<dbReference type="Pfam" id="PF01655">
    <property type="entry name" value="Ribosomal_L32e"/>
    <property type="match status" value="1"/>
</dbReference>
<evidence type="ECO:0000256" key="4">
    <source>
        <dbReference type="ARBA" id="ARBA00035229"/>
    </source>
</evidence>
<dbReference type="InterPro" id="IPR023654">
    <property type="entry name" value="Ribosomal_eL32_arc"/>
</dbReference>
<protein>
    <recommendedName>
        <fullName evidence="4">Large ribosomal subunit protein eL32</fullName>
    </recommendedName>
    <alternativeName>
        <fullName evidence="5">50S ribosomal protein L32e</fullName>
    </alternativeName>
</protein>
<evidence type="ECO:0000256" key="5">
    <source>
        <dbReference type="ARBA" id="ARBA00035377"/>
    </source>
</evidence>
<dbReference type="GO" id="GO:0022625">
    <property type="term" value="C:cytosolic large ribosomal subunit"/>
    <property type="evidence" value="ECO:0007669"/>
    <property type="project" value="TreeGrafter"/>
</dbReference>
<feature type="region of interest" description="Disordered" evidence="6">
    <location>
        <begin position="44"/>
        <end position="75"/>
    </location>
</feature>
<sequence>MAEGSVKELKLLRERLRKKPRFLNLARWWHKACVKSWRKPRGIDNKQRLKLKSRPKAPTVGYRNPDGIRGLHPSGRKPVIVHNVRELESVAASGEPVIVYIASPVGKKKRAEIEERARELSIRLANPSRGGE</sequence>
<proteinExistence type="inferred from homology"/>
<dbReference type="SMART" id="SM01393">
    <property type="entry name" value="Ribosomal_L32e"/>
    <property type="match status" value="1"/>
</dbReference>
<name>A0A1L2JK48_9CREN</name>
<dbReference type="SUPFAM" id="SSF52042">
    <property type="entry name" value="Ribosomal protein L32e"/>
    <property type="match status" value="1"/>
</dbReference>
<dbReference type="GO" id="GO:0006412">
    <property type="term" value="P:translation"/>
    <property type="evidence" value="ECO:0007669"/>
    <property type="project" value="InterPro"/>
</dbReference>
<organism evidence="7">
    <name type="scientific">uncultured korarchaeote</name>
    <dbReference type="NCBI Taxonomy" id="161241"/>
    <lineage>
        <taxon>Archaea</taxon>
        <taxon>Thermoproteota</taxon>
        <taxon>environmental samples</taxon>
    </lineage>
</organism>
<evidence type="ECO:0000256" key="3">
    <source>
        <dbReference type="ARBA" id="ARBA00023274"/>
    </source>
</evidence>
<dbReference type="PANTHER" id="PTHR23413:SF1">
    <property type="entry name" value="RIBOSOMAL PROTEIN L32"/>
    <property type="match status" value="1"/>
</dbReference>
<dbReference type="AlphaFoldDB" id="A0A1L2JK48"/>
<dbReference type="InterPro" id="IPR001515">
    <property type="entry name" value="Ribosomal_eL32"/>
</dbReference>
<dbReference type="NCBIfam" id="NF006332">
    <property type="entry name" value="PRK08562.1"/>
    <property type="match status" value="1"/>
</dbReference>
<dbReference type="PANTHER" id="PTHR23413">
    <property type="entry name" value="60S RIBOSOMAL PROTEIN L32 AND DNA-DIRECTED RNA POLYMERASE II, SUBUNIT N"/>
    <property type="match status" value="1"/>
</dbReference>
<evidence type="ECO:0000256" key="1">
    <source>
        <dbReference type="ARBA" id="ARBA00008431"/>
    </source>
</evidence>
<dbReference type="EMBL" id="KX765009">
    <property type="protein sequence ID" value="AOZ56096.1"/>
    <property type="molecule type" value="Genomic_DNA"/>
</dbReference>
<dbReference type="InterPro" id="IPR036351">
    <property type="entry name" value="Ribosomal_eL32_sf"/>
</dbReference>
<dbReference type="GO" id="GO:0003735">
    <property type="term" value="F:structural constituent of ribosome"/>
    <property type="evidence" value="ECO:0007669"/>
    <property type="project" value="InterPro"/>
</dbReference>
<accession>A0A1L2JK48</accession>
<evidence type="ECO:0000256" key="2">
    <source>
        <dbReference type="ARBA" id="ARBA00022980"/>
    </source>
</evidence>